<dbReference type="CDD" id="cd00093">
    <property type="entry name" value="HTH_XRE"/>
    <property type="match status" value="1"/>
</dbReference>
<name>A0A1F7RTY5_9BACT</name>
<sequence length="67" mass="7408">MLVVNTKLKQIIRESGKTQGQLAKEIGIPEARLSRIIHGYINPRKSEEEAIAVALGILTVEVFPPEL</sequence>
<evidence type="ECO:0000259" key="1">
    <source>
        <dbReference type="PROSITE" id="PS50943"/>
    </source>
</evidence>
<dbReference type="AlphaFoldDB" id="A0A1F7RTY5"/>
<evidence type="ECO:0000313" key="2">
    <source>
        <dbReference type="EMBL" id="OGL44558.1"/>
    </source>
</evidence>
<dbReference type="Pfam" id="PF01381">
    <property type="entry name" value="HTH_3"/>
    <property type="match status" value="1"/>
</dbReference>
<dbReference type="InterPro" id="IPR010982">
    <property type="entry name" value="Lambda_DNA-bd_dom_sf"/>
</dbReference>
<feature type="domain" description="HTH cro/C1-type" evidence="1">
    <location>
        <begin position="8"/>
        <end position="62"/>
    </location>
</feature>
<dbReference type="PROSITE" id="PS50943">
    <property type="entry name" value="HTH_CROC1"/>
    <property type="match status" value="1"/>
</dbReference>
<dbReference type="Proteomes" id="UP000178797">
    <property type="component" value="Unassembled WGS sequence"/>
</dbReference>
<evidence type="ECO:0000313" key="3">
    <source>
        <dbReference type="Proteomes" id="UP000178797"/>
    </source>
</evidence>
<dbReference type="InterPro" id="IPR001387">
    <property type="entry name" value="Cro/C1-type_HTH"/>
</dbReference>
<dbReference type="SMART" id="SM00530">
    <property type="entry name" value="HTH_XRE"/>
    <property type="match status" value="1"/>
</dbReference>
<dbReference type="SUPFAM" id="SSF47413">
    <property type="entry name" value="lambda repressor-like DNA-binding domains"/>
    <property type="match status" value="1"/>
</dbReference>
<reference evidence="2 3" key="1">
    <citation type="journal article" date="2016" name="Nat. Commun.">
        <title>Thousands of microbial genomes shed light on interconnected biogeochemical processes in an aquifer system.</title>
        <authorList>
            <person name="Anantharaman K."/>
            <person name="Brown C.T."/>
            <person name="Hug L.A."/>
            <person name="Sharon I."/>
            <person name="Castelle C.J."/>
            <person name="Probst A.J."/>
            <person name="Thomas B.C."/>
            <person name="Singh A."/>
            <person name="Wilkins M.J."/>
            <person name="Karaoz U."/>
            <person name="Brodie E.L."/>
            <person name="Williams K.H."/>
            <person name="Hubbard S.S."/>
            <person name="Banfield J.F."/>
        </authorList>
    </citation>
    <scope>NUCLEOTIDE SEQUENCE [LARGE SCALE GENOMIC DNA]</scope>
</reference>
<dbReference type="EMBL" id="MGDE01000178">
    <property type="protein sequence ID" value="OGL44558.1"/>
    <property type="molecule type" value="Genomic_DNA"/>
</dbReference>
<organism evidence="2 3">
    <name type="scientific">Candidatus Schekmanbacteria bacterium RBG_16_38_10</name>
    <dbReference type="NCBI Taxonomy" id="1817879"/>
    <lineage>
        <taxon>Bacteria</taxon>
        <taxon>Candidatus Schekmaniibacteriota</taxon>
    </lineage>
</organism>
<proteinExistence type="predicted"/>
<comment type="caution">
    <text evidence="2">The sequence shown here is derived from an EMBL/GenBank/DDBJ whole genome shotgun (WGS) entry which is preliminary data.</text>
</comment>
<accession>A0A1F7RTY5</accession>
<dbReference type="Gene3D" id="1.10.260.40">
    <property type="entry name" value="lambda repressor-like DNA-binding domains"/>
    <property type="match status" value="1"/>
</dbReference>
<gene>
    <name evidence="2" type="ORF">A2W05_02215</name>
</gene>
<dbReference type="GO" id="GO:0003677">
    <property type="term" value="F:DNA binding"/>
    <property type="evidence" value="ECO:0007669"/>
    <property type="project" value="InterPro"/>
</dbReference>
<protein>
    <recommendedName>
        <fullName evidence="1">HTH cro/C1-type domain-containing protein</fullName>
    </recommendedName>
</protein>